<keyword evidence="3" id="KW-0716">Sensory transduction</keyword>
<feature type="transmembrane region" description="Helical" evidence="13">
    <location>
        <begin position="741"/>
        <end position="764"/>
    </location>
</feature>
<dbReference type="SMART" id="SM00248">
    <property type="entry name" value="ANK"/>
    <property type="match status" value="7"/>
</dbReference>
<feature type="repeat" description="ANK" evidence="11">
    <location>
        <begin position="395"/>
        <end position="427"/>
    </location>
</feature>
<evidence type="ECO:0000256" key="8">
    <source>
        <dbReference type="ARBA" id="ARBA00023065"/>
    </source>
</evidence>
<dbReference type="PROSITE" id="PS50088">
    <property type="entry name" value="ANK_REPEAT"/>
    <property type="match status" value="2"/>
</dbReference>
<dbReference type="InterPro" id="IPR052076">
    <property type="entry name" value="TRP_cation_channel"/>
</dbReference>
<feature type="transmembrane region" description="Helical" evidence="13">
    <location>
        <begin position="677"/>
        <end position="696"/>
    </location>
</feature>
<dbReference type="InterPro" id="IPR002110">
    <property type="entry name" value="Ankyrin_rpt"/>
</dbReference>
<comment type="caution">
    <text evidence="15">The sequence shown here is derived from an EMBL/GenBank/DDBJ whole genome shotgun (WGS) entry which is preliminary data.</text>
</comment>
<keyword evidence="4 13" id="KW-0812">Transmembrane</keyword>
<dbReference type="AlphaFoldDB" id="A0A9P0JIT7"/>
<dbReference type="PROSITE" id="PS50297">
    <property type="entry name" value="ANK_REP_REGION"/>
    <property type="match status" value="1"/>
</dbReference>
<feature type="transmembrane region" description="Helical" evidence="13">
    <location>
        <begin position="608"/>
        <end position="626"/>
    </location>
</feature>
<keyword evidence="8" id="KW-0406">Ion transport</keyword>
<keyword evidence="6 13" id="KW-1133">Transmembrane helix</keyword>
<dbReference type="SUPFAM" id="SSF48403">
    <property type="entry name" value="Ankyrin repeat"/>
    <property type="match status" value="1"/>
</dbReference>
<dbReference type="Pfam" id="PF00023">
    <property type="entry name" value="Ank"/>
    <property type="match status" value="1"/>
</dbReference>
<evidence type="ECO:0000256" key="3">
    <source>
        <dbReference type="ARBA" id="ARBA00022606"/>
    </source>
</evidence>
<evidence type="ECO:0000256" key="12">
    <source>
        <dbReference type="SAM" id="MobiDB-lite"/>
    </source>
</evidence>
<dbReference type="Pfam" id="PF00520">
    <property type="entry name" value="Ion_trans"/>
    <property type="match status" value="1"/>
</dbReference>
<evidence type="ECO:0000256" key="9">
    <source>
        <dbReference type="ARBA" id="ARBA00023136"/>
    </source>
</evidence>
<dbReference type="EMBL" id="CAKOFQ010006652">
    <property type="protein sequence ID" value="CAH1953906.1"/>
    <property type="molecule type" value="Genomic_DNA"/>
</dbReference>
<evidence type="ECO:0000313" key="16">
    <source>
        <dbReference type="Proteomes" id="UP001152888"/>
    </source>
</evidence>
<evidence type="ECO:0000256" key="1">
    <source>
        <dbReference type="ARBA" id="ARBA00004141"/>
    </source>
</evidence>
<keyword evidence="10" id="KW-0407">Ion channel</keyword>
<evidence type="ECO:0000256" key="13">
    <source>
        <dbReference type="SAM" id="Phobius"/>
    </source>
</evidence>
<protein>
    <recommendedName>
        <fullName evidence="14">Ion transport domain-containing protein</fullName>
    </recommendedName>
</protein>
<evidence type="ECO:0000256" key="11">
    <source>
        <dbReference type="PROSITE-ProRule" id="PRU00023"/>
    </source>
</evidence>
<keyword evidence="7 11" id="KW-0040">ANK repeat</keyword>
<keyword evidence="9 13" id="KW-0472">Membrane</keyword>
<reference evidence="15" key="1">
    <citation type="submission" date="2022-03" db="EMBL/GenBank/DDBJ databases">
        <authorList>
            <person name="Sayadi A."/>
        </authorList>
    </citation>
    <scope>NUCLEOTIDE SEQUENCE</scope>
</reference>
<dbReference type="PANTHER" id="PTHR47143:SF4">
    <property type="entry name" value="TRANSIENT RECEPTOR POTENTIAL CATION CHANNEL PROTEIN PAINLESS"/>
    <property type="match status" value="1"/>
</dbReference>
<feature type="transmembrane region" description="Helical" evidence="13">
    <location>
        <begin position="536"/>
        <end position="562"/>
    </location>
</feature>
<comment type="subcellular location">
    <subcellularLocation>
        <location evidence="1">Membrane</location>
        <topology evidence="1">Multi-pass membrane protein</topology>
    </subcellularLocation>
</comment>
<dbReference type="Pfam" id="PF12796">
    <property type="entry name" value="Ank_2"/>
    <property type="match status" value="1"/>
</dbReference>
<dbReference type="GO" id="GO:0005216">
    <property type="term" value="F:monoatomic ion channel activity"/>
    <property type="evidence" value="ECO:0007669"/>
    <property type="project" value="InterPro"/>
</dbReference>
<feature type="repeat" description="ANK" evidence="11">
    <location>
        <begin position="141"/>
        <end position="180"/>
    </location>
</feature>
<dbReference type="Gene3D" id="1.25.40.20">
    <property type="entry name" value="Ankyrin repeat-containing domain"/>
    <property type="match status" value="3"/>
</dbReference>
<sequence length="928" mass="105287">MEKQRPTSGGYRPLSSELNDRTPFQRTNSICPSPESQLLEAVLQNNIVHVKRLLRNNPDLLNYVYTPEYNKPILLIACSDENVTAGTVQALVDAGANISTISELDQGWSALHFGAAKTDSTTLQVILKALNHPGDINVLAKGNNALHVLIKHGDSTKSGEFKRCVQLLVEEGINVNQTDNNGFSSILLAAKKGFRDVVEVILEKSPFQVDLDSHQLRNKKTARDLILSEKLYDGPLPGEVTNNNVQTDEIQVLFECLKRGNENGFLNYRNGDIERVDADDGANTLLQLSCEKGLAKAAHHLLDKGADPNRITPKNTETPIKIVAERGYYKIFKLLCEHPKTEKPFAYLLTTFLKYFENDKFPGLIDYQQCYSYLMDQLRSNSDQMSFLINQQDDSKNSPLHYAIRYSDQERIDELLDLGASLGSKNKSGVMPVHDIEPKILERHLNRCIEFDKSGKKYKEDFSVTFNYRTLIPPTSNKISNVGKDVEENLNESVMQELVAETEVIAYMSQAPEFKHLLAHPVIVTFLFMKWHKIRWIFTVNLAFYFAFFFSLVIYIFCSYANFTHTEKSSFESFLVTVSIPVLFVTFFILIFRELFQMAVFPGKYFKSFENYIELVLIFITGAIIFTNSPDENTRKPLAAISILLAAFELVLMLGQHPRFSTNVVMLRTVSYNFFKFLIWYSLLIVAFALSFYIIFSKTTVGNPPEEDGEDFFTDPGKSIFKTIVMLTGEFDASNLNFHTFPFTSIIIFSLFIFMIAIILVNLLNGLAVSDTQMIKSSAELVGHIARAQHIYYVETMLLGNILPKNMLAKFEDLFCCTSGSNWNLIVLKPLAEKACLFPRCKQFKLTAYPNKGGEISVSTSSCCFGYCNHIKLDKEAVKEINSIVRMKREESEDVRQESVCLQKLEQVLTKMSELESKIDTIMQCLPE</sequence>
<evidence type="ECO:0000256" key="2">
    <source>
        <dbReference type="ARBA" id="ARBA00022448"/>
    </source>
</evidence>
<keyword evidence="16" id="KW-1185">Reference proteome</keyword>
<dbReference type="Proteomes" id="UP001152888">
    <property type="component" value="Unassembled WGS sequence"/>
</dbReference>
<feature type="region of interest" description="Disordered" evidence="12">
    <location>
        <begin position="1"/>
        <end position="29"/>
    </location>
</feature>
<evidence type="ECO:0000256" key="10">
    <source>
        <dbReference type="ARBA" id="ARBA00023303"/>
    </source>
</evidence>
<evidence type="ECO:0000259" key="14">
    <source>
        <dbReference type="Pfam" id="PF00520"/>
    </source>
</evidence>
<gene>
    <name evidence="15" type="ORF">ACAOBT_LOCUS289</name>
</gene>
<dbReference type="GO" id="GO:0034703">
    <property type="term" value="C:cation channel complex"/>
    <property type="evidence" value="ECO:0007669"/>
    <property type="project" value="UniProtKB-ARBA"/>
</dbReference>
<keyword evidence="2" id="KW-0813">Transport</keyword>
<name>A0A9P0JIT7_ACAOB</name>
<evidence type="ECO:0000256" key="4">
    <source>
        <dbReference type="ARBA" id="ARBA00022692"/>
    </source>
</evidence>
<feature type="transmembrane region" description="Helical" evidence="13">
    <location>
        <begin position="638"/>
        <end position="656"/>
    </location>
</feature>
<dbReference type="InterPro" id="IPR005821">
    <property type="entry name" value="Ion_trans_dom"/>
</dbReference>
<proteinExistence type="predicted"/>
<evidence type="ECO:0000256" key="5">
    <source>
        <dbReference type="ARBA" id="ARBA00022737"/>
    </source>
</evidence>
<dbReference type="PANTHER" id="PTHR47143">
    <property type="entry name" value="TRANSIENT RECEPTOR POTENTIAL CATION CHANNEL PROTEIN PAINLESS"/>
    <property type="match status" value="1"/>
</dbReference>
<dbReference type="InterPro" id="IPR036770">
    <property type="entry name" value="Ankyrin_rpt-contain_sf"/>
</dbReference>
<keyword evidence="5" id="KW-0677">Repeat</keyword>
<dbReference type="OrthoDB" id="2157354at2759"/>
<feature type="transmembrane region" description="Helical" evidence="13">
    <location>
        <begin position="574"/>
        <end position="596"/>
    </location>
</feature>
<organism evidence="15 16">
    <name type="scientific">Acanthoscelides obtectus</name>
    <name type="common">Bean weevil</name>
    <name type="synonym">Bruchus obtectus</name>
    <dbReference type="NCBI Taxonomy" id="200917"/>
    <lineage>
        <taxon>Eukaryota</taxon>
        <taxon>Metazoa</taxon>
        <taxon>Ecdysozoa</taxon>
        <taxon>Arthropoda</taxon>
        <taxon>Hexapoda</taxon>
        <taxon>Insecta</taxon>
        <taxon>Pterygota</taxon>
        <taxon>Neoptera</taxon>
        <taxon>Endopterygota</taxon>
        <taxon>Coleoptera</taxon>
        <taxon>Polyphaga</taxon>
        <taxon>Cucujiformia</taxon>
        <taxon>Chrysomeloidea</taxon>
        <taxon>Chrysomelidae</taxon>
        <taxon>Bruchinae</taxon>
        <taxon>Bruchini</taxon>
        <taxon>Acanthoscelides</taxon>
    </lineage>
</organism>
<feature type="domain" description="Ion transport" evidence="14">
    <location>
        <begin position="544"/>
        <end position="779"/>
    </location>
</feature>
<evidence type="ECO:0000256" key="6">
    <source>
        <dbReference type="ARBA" id="ARBA00022989"/>
    </source>
</evidence>
<evidence type="ECO:0000313" key="15">
    <source>
        <dbReference type="EMBL" id="CAH1953906.1"/>
    </source>
</evidence>
<accession>A0A9P0JIT7</accession>
<evidence type="ECO:0000256" key="7">
    <source>
        <dbReference type="ARBA" id="ARBA00023043"/>
    </source>
</evidence>